<dbReference type="EMBL" id="ACDP02000002">
    <property type="protein sequence ID" value="EEO28486.2"/>
    <property type="molecule type" value="Genomic_DNA"/>
</dbReference>
<dbReference type="RefSeq" id="WP_020994702.1">
    <property type="nucleotide sequence ID" value="NZ_CABMNL010000001.1"/>
</dbReference>
<proteinExistence type="predicted"/>
<keyword evidence="1" id="KW-1133">Transmembrane helix</keyword>
<evidence type="ECO:0000313" key="4">
    <source>
        <dbReference type="Proteomes" id="UP000003973"/>
    </source>
</evidence>
<keyword evidence="1" id="KW-0812">Transmembrane</keyword>
<name>C3X5K0_9BURK</name>
<protein>
    <submittedName>
        <fullName evidence="3">TIGR02099 family protein</fullName>
    </submittedName>
</protein>
<evidence type="ECO:0000256" key="1">
    <source>
        <dbReference type="SAM" id="Phobius"/>
    </source>
</evidence>
<dbReference type="InterPro" id="IPR011836">
    <property type="entry name" value="YhdP"/>
</dbReference>
<dbReference type="HOGENOM" id="CLU_003522_4_0_4"/>
<dbReference type="PANTHER" id="PTHR38690:SF1">
    <property type="entry name" value="PROTEASE"/>
    <property type="match status" value="1"/>
</dbReference>
<keyword evidence="4" id="KW-1185">Reference proteome</keyword>
<dbReference type="Proteomes" id="UP000003973">
    <property type="component" value="Unassembled WGS sequence"/>
</dbReference>
<keyword evidence="1" id="KW-0472">Membrane</keyword>
<sequence length="1363" mass="150953">MQSDRQENRKSTEKRNTFWTRSADVLGDFAYRYRSFLRTALTGFFIFYLLVASVFLGVRYLVLPHVSAYKSELETLASESIGRPVTFSRVSASWYGLQPKIDLENVRVADSNGNEVVRLENVSAIVSWWSLPLMDVRLASLQIDRPDITVMRDKQGRFHVAGVLVDPAAQNENSIADWILKQHEIVLSDGVLHWKDEFRNGAELNLEQVDFAMKNRGRRHKFRMTAVPDSQLTGSLDIRGNLLHPRFADKISDISRWKGELYVDMSGVDMAEWKRLADFPIGLISGRGAVQAWLTLDEFQLTGLTADIDGEDIRLKMEATLPQLDLLKASGRLSIQKTGRPPLVKGAEAKPVYSYSASHLSLETLNRKKLDDASFSVTYVPGEANAPDEAMVEAERLDVGELKAFLPYLPLDEDIRRQIDKYDFSGRVSNFFLDWKKTSAEKSSYLIKGHFDGLTFMEKPGNEETRLKKTPALMSAISANLGFENLTGSISVNEYGGNLELDSRHSALVLPLYPKTLPQKFDELKARLQWKRSHENVLAVEVEELSFLQRGMRADVSGRYTNSLDDKTNRYGSLDLSAKIQNLDIADVKKYIPLQTPETLHQWLFGALKGGRVSEGMIQIKGDLADFPYASGKTEGLFTVQAKLVDGALNYAPTLLSPDGRRPLWPVIEKIQGQFQMNGALLAIHADKALTNNVELKNVEVVIPDVLANNPLLEVKGDADGTLQNLVGFVNVTPVSDWIGHLTEKTVASGNAALALKLQLPIERLESSTVAGTLRFNDNDIVLLEDLPVIAKTQGQLHFSEKGFRLEKIKASFLNEPVTVSGGTLAGGRFLVRADGVLSARGLQRTYATGMMGKMMEKLAGSSPYVVNVSDSEIRIDSGLKGLKIGLPAPLGKQAISTVPLKIVLKDRPASGNILRDELDIAYGDNMSARYMRQKTKQGNWRVVRGNIGINKSMEPKEGLSLDLSLHNIDFNEWSDVLKDFYSVGGESAPASSGSDGLAQYLYPDHFSVDADEMTAMDLWLTNARLDGTRQSGRWDIAIRSDQMNGQLKWIEGSGKTEEGKLVARLKSLNILQSSLKKVSDMTGREDIYRIPALDIVTDDLVLFGIHLGKTEIVANNVSFKDGREWRINRLKIANPDAVLESSGSWITSAENRQQTKLNYVLNIKNAGKLLTRFGYNDLIRGGHGEMKGDISWDGLPFALDIPSLSGKLSLKVESGQFLKADPGAAKLLSVISLQSLPRRLNLDFRDVFSKGFAFDEITANARIANGIMTTENLKMNGVNAAVLMDGSVNIGEESQNLHVVVIPEINAAAASIAYGFVNPAIGIGTFLAQMFLREPLMKQFTHEYRVTGSWNDPSIQEIKSGS</sequence>
<reference evidence="3" key="1">
    <citation type="submission" date="2011-10" db="EMBL/GenBank/DDBJ databases">
        <title>The Genome Sequence of Oxalobacter formigenes HOxBLS.</title>
        <authorList>
            <consortium name="The Broad Institute Genome Sequencing Platform"/>
            <person name="Earl A."/>
            <person name="Ward D."/>
            <person name="Feldgarden M."/>
            <person name="Gevers D."/>
            <person name="Allison M.J."/>
            <person name="Humphrey S."/>
            <person name="Young S.K."/>
            <person name="Zeng Q."/>
            <person name="Gargeya S."/>
            <person name="Fitzgerald M."/>
            <person name="Haas B."/>
            <person name="Abouelleil A."/>
            <person name="Alvarado L."/>
            <person name="Arachchi H.M."/>
            <person name="Berlin A."/>
            <person name="Brown A."/>
            <person name="Chapman S.B."/>
            <person name="Chen Z."/>
            <person name="Dunbar C."/>
            <person name="Freedman E."/>
            <person name="Gearin G."/>
            <person name="Goldberg J."/>
            <person name="Griggs A."/>
            <person name="Gujja S."/>
            <person name="Heiman D."/>
            <person name="Howarth C."/>
            <person name="Larson L."/>
            <person name="Lui A."/>
            <person name="MacDonald P.J.P."/>
            <person name="Montmayeur A."/>
            <person name="Murphy C."/>
            <person name="Neiman D."/>
            <person name="Pearson M."/>
            <person name="Priest M."/>
            <person name="Roberts A."/>
            <person name="Saif S."/>
            <person name="Shea T."/>
            <person name="Shenoy N."/>
            <person name="Sisk P."/>
            <person name="Stolte C."/>
            <person name="Sykes S."/>
            <person name="Wortman J."/>
            <person name="Nusbaum C."/>
            <person name="Birren B."/>
        </authorList>
    </citation>
    <scope>NUCLEOTIDE SEQUENCE [LARGE SCALE GENOMIC DNA]</scope>
    <source>
        <strain evidence="3">HOxBLS</strain>
    </source>
</reference>
<accession>C3X5K0</accession>
<gene>
    <name evidence="3" type="ORF">OFAG_01639</name>
</gene>
<dbReference type="NCBIfam" id="TIGR02099">
    <property type="entry name" value="YhdP family protein"/>
    <property type="match status" value="1"/>
</dbReference>
<feature type="domain" description="YhdP central" evidence="2">
    <location>
        <begin position="41"/>
        <end position="1356"/>
    </location>
</feature>
<comment type="caution">
    <text evidence="3">The sequence shown here is derived from an EMBL/GenBank/DDBJ whole genome shotgun (WGS) entry which is preliminary data.</text>
</comment>
<evidence type="ECO:0000259" key="2">
    <source>
        <dbReference type="Pfam" id="PF13116"/>
    </source>
</evidence>
<dbReference type="PANTHER" id="PTHR38690">
    <property type="entry name" value="PROTEASE-RELATED"/>
    <property type="match status" value="1"/>
</dbReference>
<feature type="transmembrane region" description="Helical" evidence="1">
    <location>
        <begin position="41"/>
        <end position="62"/>
    </location>
</feature>
<evidence type="ECO:0000313" key="3">
    <source>
        <dbReference type="EMBL" id="EEO28486.2"/>
    </source>
</evidence>
<dbReference type="Pfam" id="PF13116">
    <property type="entry name" value="YhdP"/>
    <property type="match status" value="1"/>
</dbReference>
<dbReference type="InterPro" id="IPR025263">
    <property type="entry name" value="YhdP_central"/>
</dbReference>
<organism evidence="3 4">
    <name type="scientific">Oxalobacter paraformigenes</name>
    <dbReference type="NCBI Taxonomy" id="556268"/>
    <lineage>
        <taxon>Bacteria</taxon>
        <taxon>Pseudomonadati</taxon>
        <taxon>Pseudomonadota</taxon>
        <taxon>Betaproteobacteria</taxon>
        <taxon>Burkholderiales</taxon>
        <taxon>Oxalobacteraceae</taxon>
        <taxon>Oxalobacter</taxon>
    </lineage>
</organism>
<dbReference type="eggNOG" id="COG3164">
    <property type="taxonomic scope" value="Bacteria"/>
</dbReference>